<evidence type="ECO:0000313" key="2">
    <source>
        <dbReference type="EMBL" id="GHD98318.1"/>
    </source>
</evidence>
<reference evidence="3 4" key="2">
    <citation type="submission" date="2016-10" db="EMBL/GenBank/DDBJ databases">
        <authorList>
            <person name="Varghese N."/>
            <person name="Submissions S."/>
        </authorList>
    </citation>
    <scope>NUCLEOTIDE SEQUENCE [LARGE SCALE GENOMIC DNA]</scope>
    <source>
        <strain evidence="3 4">DSM 24802</strain>
    </source>
</reference>
<dbReference type="GO" id="GO:0033014">
    <property type="term" value="P:tetrapyrrole biosynthetic process"/>
    <property type="evidence" value="ECO:0007669"/>
    <property type="project" value="InterPro"/>
</dbReference>
<dbReference type="Proteomes" id="UP000199541">
    <property type="component" value="Unassembled WGS sequence"/>
</dbReference>
<dbReference type="Pfam" id="PF02602">
    <property type="entry name" value="HEM4"/>
    <property type="match status" value="1"/>
</dbReference>
<dbReference type="CDD" id="cd06578">
    <property type="entry name" value="HemD"/>
    <property type="match status" value="1"/>
</dbReference>
<accession>A0AAN4ZYK8</accession>
<keyword evidence="2" id="KW-0489">Methyltransferase</keyword>
<reference evidence="2" key="1">
    <citation type="journal article" date="2014" name="Int. J. Syst. Evol. Microbiol.">
        <title>Complete genome sequence of Corynebacterium casei LMG S-19264T (=DSM 44701T), isolated from a smear-ripened cheese.</title>
        <authorList>
            <consortium name="US DOE Joint Genome Institute (JGI-PGF)"/>
            <person name="Walter F."/>
            <person name="Albersmeier A."/>
            <person name="Kalinowski J."/>
            <person name="Ruckert C."/>
        </authorList>
    </citation>
    <scope>NUCLEOTIDE SEQUENCE</scope>
    <source>
        <strain evidence="2">CGMCC 1.10859</strain>
    </source>
</reference>
<keyword evidence="2" id="KW-0808">Transferase</keyword>
<organism evidence="2 5">
    <name type="scientific">Allgaiera indica</name>
    <dbReference type="NCBI Taxonomy" id="765699"/>
    <lineage>
        <taxon>Bacteria</taxon>
        <taxon>Pseudomonadati</taxon>
        <taxon>Pseudomonadota</taxon>
        <taxon>Alphaproteobacteria</taxon>
        <taxon>Rhodobacterales</taxon>
        <taxon>Paracoccaceae</taxon>
        <taxon>Allgaiera</taxon>
    </lineage>
</organism>
<dbReference type="Proteomes" id="UP000634647">
    <property type="component" value="Unassembled WGS sequence"/>
</dbReference>
<dbReference type="GO" id="GO:0032259">
    <property type="term" value="P:methylation"/>
    <property type="evidence" value="ECO:0007669"/>
    <property type="project" value="UniProtKB-KW"/>
</dbReference>
<dbReference type="Gene3D" id="3.40.50.10090">
    <property type="match status" value="2"/>
</dbReference>
<dbReference type="InterPro" id="IPR003754">
    <property type="entry name" value="4pyrrol_synth_uPrphyn_synth"/>
</dbReference>
<evidence type="ECO:0000313" key="4">
    <source>
        <dbReference type="Proteomes" id="UP000199541"/>
    </source>
</evidence>
<dbReference type="RefSeq" id="WP_035842612.1">
    <property type="nucleotide sequence ID" value="NZ_BNAB01000001.1"/>
</dbReference>
<reference evidence="2" key="3">
    <citation type="submission" date="2023-06" db="EMBL/GenBank/DDBJ databases">
        <authorList>
            <person name="Sun Q."/>
            <person name="Zhou Y."/>
        </authorList>
    </citation>
    <scope>NUCLEOTIDE SEQUENCE</scope>
    <source>
        <strain evidence="2">CGMCC 1.10859</strain>
    </source>
</reference>
<dbReference type="AlphaFoldDB" id="A0AAN4ZYK8"/>
<dbReference type="GO" id="GO:0008168">
    <property type="term" value="F:methyltransferase activity"/>
    <property type="evidence" value="ECO:0007669"/>
    <property type="project" value="UniProtKB-KW"/>
</dbReference>
<protein>
    <submittedName>
        <fullName evidence="2">Uroporphyrinogen III methyltransferase</fullName>
    </submittedName>
    <submittedName>
        <fullName evidence="3">Uroporphyrinogen-III synthase</fullName>
    </submittedName>
</protein>
<evidence type="ECO:0000259" key="1">
    <source>
        <dbReference type="Pfam" id="PF02602"/>
    </source>
</evidence>
<evidence type="ECO:0000313" key="3">
    <source>
        <dbReference type="EMBL" id="SDW49590.1"/>
    </source>
</evidence>
<proteinExistence type="predicted"/>
<dbReference type="SUPFAM" id="SSF69618">
    <property type="entry name" value="HemD-like"/>
    <property type="match status" value="1"/>
</dbReference>
<dbReference type="EMBL" id="BNAB01000001">
    <property type="protein sequence ID" value="GHD98318.1"/>
    <property type="molecule type" value="Genomic_DNA"/>
</dbReference>
<name>A0AAN4ZYK8_9RHOB</name>
<evidence type="ECO:0000313" key="5">
    <source>
        <dbReference type="Proteomes" id="UP000634647"/>
    </source>
</evidence>
<keyword evidence="4" id="KW-1185">Reference proteome</keyword>
<dbReference type="InterPro" id="IPR036108">
    <property type="entry name" value="4pyrrol_syn_uPrphyn_synt_sf"/>
</dbReference>
<sequence length="236" mass="24349">MPATPILLLTRPAVQSQRFAQQARAALGPLTVVISPLTEIRFLEAEMPREGAVIFTSENGVLAHARRVLGAGRRAWCVGARTARAAEAAGFHAQTSGGDADALVSDLIARGVRGPLLHVRGTHSRGAVADRLNSAGIETHEAELYDQRPKPPTAEARALLADHVPLLVPLFSPRSAALFAAAATGAGAPLHIFAFSAAVAAALKGVEMASLDVAARPEAGAMIDAMAQRIAAAGLA</sequence>
<comment type="caution">
    <text evidence="2">The sequence shown here is derived from an EMBL/GenBank/DDBJ whole genome shotgun (WGS) entry which is preliminary data.</text>
</comment>
<feature type="domain" description="Tetrapyrrole biosynthesis uroporphyrinogen III synthase" evidence="1">
    <location>
        <begin position="26"/>
        <end position="223"/>
    </location>
</feature>
<dbReference type="EMBL" id="FNOB01000004">
    <property type="protein sequence ID" value="SDW49590.1"/>
    <property type="molecule type" value="Genomic_DNA"/>
</dbReference>
<dbReference type="GO" id="GO:0004852">
    <property type="term" value="F:uroporphyrinogen-III synthase activity"/>
    <property type="evidence" value="ECO:0007669"/>
    <property type="project" value="InterPro"/>
</dbReference>
<gene>
    <name evidence="2" type="ORF">GCM10008024_01350</name>
    <name evidence="3" type="ORF">SAMN05444006_10480</name>
</gene>